<feature type="compositionally biased region" description="Basic and acidic residues" evidence="1">
    <location>
        <begin position="38"/>
        <end position="50"/>
    </location>
</feature>
<accession>A0A9W7GD76</accession>
<dbReference type="AlphaFoldDB" id="A0A9W7GD76"/>
<proteinExistence type="predicted"/>
<sequence length="138" mass="15604">MGQMGTKLSHDKAHKSKRRSLDKEFEAKQKQRRASKMALEEQWKGNRDIHQPASSSTSGGFFSRIFRSSSDDGSAKRKRSSARLAKLADEKKSRDAALKKDRQVENRKASQNFVSSKRSSKTPPRQSKLGEVLARNKV</sequence>
<feature type="region of interest" description="Disordered" evidence="1">
    <location>
        <begin position="1"/>
        <end position="138"/>
    </location>
</feature>
<evidence type="ECO:0000313" key="2">
    <source>
        <dbReference type="EMBL" id="GMI41086.1"/>
    </source>
</evidence>
<evidence type="ECO:0000256" key="1">
    <source>
        <dbReference type="SAM" id="MobiDB-lite"/>
    </source>
</evidence>
<protein>
    <submittedName>
        <fullName evidence="2">Uncharacterized protein</fullName>
    </submittedName>
</protein>
<feature type="compositionally biased region" description="Basic and acidic residues" evidence="1">
    <location>
        <begin position="19"/>
        <end position="29"/>
    </location>
</feature>
<organism evidence="2 3">
    <name type="scientific">Triparma columacea</name>
    <dbReference type="NCBI Taxonomy" id="722753"/>
    <lineage>
        <taxon>Eukaryota</taxon>
        <taxon>Sar</taxon>
        <taxon>Stramenopiles</taxon>
        <taxon>Ochrophyta</taxon>
        <taxon>Bolidophyceae</taxon>
        <taxon>Parmales</taxon>
        <taxon>Triparmaceae</taxon>
        <taxon>Triparma</taxon>
    </lineage>
</organism>
<feature type="compositionally biased region" description="Basic and acidic residues" evidence="1">
    <location>
        <begin position="86"/>
        <end position="108"/>
    </location>
</feature>
<evidence type="ECO:0000313" key="3">
    <source>
        <dbReference type="Proteomes" id="UP001165065"/>
    </source>
</evidence>
<keyword evidence="3" id="KW-1185">Reference proteome</keyword>
<feature type="compositionally biased region" description="Polar residues" evidence="1">
    <location>
        <begin position="109"/>
        <end position="125"/>
    </location>
</feature>
<gene>
    <name evidence="2" type="ORF">TrCOL_g125</name>
</gene>
<dbReference type="Proteomes" id="UP001165065">
    <property type="component" value="Unassembled WGS sequence"/>
</dbReference>
<comment type="caution">
    <text evidence="2">The sequence shown here is derived from an EMBL/GenBank/DDBJ whole genome shotgun (WGS) entry which is preliminary data.</text>
</comment>
<feature type="compositionally biased region" description="Low complexity" evidence="1">
    <location>
        <begin position="54"/>
        <end position="68"/>
    </location>
</feature>
<reference evidence="3" key="1">
    <citation type="journal article" date="2023" name="Commun. Biol.">
        <title>Genome analysis of Parmales, the sister group of diatoms, reveals the evolutionary specialization of diatoms from phago-mixotrophs to photoautotrophs.</title>
        <authorList>
            <person name="Ban H."/>
            <person name="Sato S."/>
            <person name="Yoshikawa S."/>
            <person name="Yamada K."/>
            <person name="Nakamura Y."/>
            <person name="Ichinomiya M."/>
            <person name="Sato N."/>
            <person name="Blanc-Mathieu R."/>
            <person name="Endo H."/>
            <person name="Kuwata A."/>
            <person name="Ogata H."/>
        </authorList>
    </citation>
    <scope>NUCLEOTIDE SEQUENCE [LARGE SCALE GENOMIC DNA]</scope>
</reference>
<name>A0A9W7GD76_9STRA</name>
<dbReference type="EMBL" id="BRYA01001269">
    <property type="protein sequence ID" value="GMI41086.1"/>
    <property type="molecule type" value="Genomic_DNA"/>
</dbReference>